<evidence type="ECO:0000313" key="4">
    <source>
        <dbReference type="Proteomes" id="UP000282211"/>
    </source>
</evidence>
<comment type="caution">
    <text evidence="3">The sequence shown here is derived from an EMBL/GenBank/DDBJ whole genome shotgun (WGS) entry which is preliminary data.</text>
</comment>
<dbReference type="NCBIfam" id="TIGR02098">
    <property type="entry name" value="MJ0042_CXXC"/>
    <property type="match status" value="1"/>
</dbReference>
<dbReference type="AlphaFoldDB" id="A0A420WD23"/>
<organism evidence="3 4">
    <name type="scientific">Litorimonas taeanensis</name>
    <dbReference type="NCBI Taxonomy" id="568099"/>
    <lineage>
        <taxon>Bacteria</taxon>
        <taxon>Pseudomonadati</taxon>
        <taxon>Pseudomonadota</taxon>
        <taxon>Alphaproteobacteria</taxon>
        <taxon>Maricaulales</taxon>
        <taxon>Robiginitomaculaceae</taxon>
    </lineage>
</organism>
<feature type="transmembrane region" description="Helical" evidence="2">
    <location>
        <begin position="111"/>
        <end position="133"/>
    </location>
</feature>
<proteinExistence type="predicted"/>
<accession>A0A420WD23</accession>
<keyword evidence="2" id="KW-0812">Transmembrane</keyword>
<keyword evidence="2" id="KW-0472">Membrane</keyword>
<evidence type="ECO:0000256" key="2">
    <source>
        <dbReference type="SAM" id="Phobius"/>
    </source>
</evidence>
<dbReference type="InterPro" id="IPR011723">
    <property type="entry name" value="Znf/thioredoxin_put"/>
</dbReference>
<dbReference type="EMBL" id="RBII01000002">
    <property type="protein sequence ID" value="RKQ68878.1"/>
    <property type="molecule type" value="Genomic_DNA"/>
</dbReference>
<protein>
    <submittedName>
        <fullName evidence="3">Putative Zn finger-like uncharacterized protein</fullName>
    </submittedName>
</protein>
<reference evidence="3 4" key="1">
    <citation type="submission" date="2018-10" db="EMBL/GenBank/DDBJ databases">
        <title>Genomic Encyclopedia of Type Strains, Phase IV (KMG-IV): sequencing the most valuable type-strain genomes for metagenomic binning, comparative biology and taxonomic classification.</title>
        <authorList>
            <person name="Goeker M."/>
        </authorList>
    </citation>
    <scope>NUCLEOTIDE SEQUENCE [LARGE SCALE GENOMIC DNA]</scope>
    <source>
        <strain evidence="3 4">DSM 22008</strain>
    </source>
</reference>
<dbReference type="InParanoid" id="A0A420WD23"/>
<keyword evidence="2" id="KW-1133">Transmembrane helix</keyword>
<feature type="region of interest" description="Disordered" evidence="1">
    <location>
        <begin position="50"/>
        <end position="81"/>
    </location>
</feature>
<evidence type="ECO:0000313" key="3">
    <source>
        <dbReference type="EMBL" id="RKQ68878.1"/>
    </source>
</evidence>
<keyword evidence="4" id="KW-1185">Reference proteome</keyword>
<dbReference type="Proteomes" id="UP000282211">
    <property type="component" value="Unassembled WGS sequence"/>
</dbReference>
<evidence type="ECO:0000256" key="1">
    <source>
        <dbReference type="SAM" id="MobiDB-lite"/>
    </source>
</evidence>
<name>A0A420WD23_9PROT</name>
<sequence>MAKESAIGPNGRTVRCAKCSNAWFVSPPAEELGTPDDLQLQDIERESAKSIDSVLSKDTQSPTKAFGETPAFTSEDTPEPDIQGASLAARGADALMRDKVEAEKRRARQRVILMIWFIPLLFIFGLCVVLFVARESIAERFPASVPYYNAMNINVSHTGLKIEAPQMLIAERDNGAVIEIVGKVKNLTQKAKPLPPVILTLHNPAGEEVTRWEYTFEQKVLPAYSEVEYRTEYVNPPPDSDHLQFRLADIKR</sequence>
<gene>
    <name evidence="3" type="ORF">DES40_1653</name>
</gene>